<comment type="caution">
    <text evidence="2">The sequence shown here is derived from an EMBL/GenBank/DDBJ whole genome shotgun (WGS) entry which is preliminary data.</text>
</comment>
<evidence type="ECO:0000313" key="3">
    <source>
        <dbReference type="Proteomes" id="UP000824782"/>
    </source>
</evidence>
<accession>A0AAV7C0L0</accession>
<dbReference type="EMBL" id="WNYA01000004">
    <property type="protein sequence ID" value="KAG8578448.1"/>
    <property type="molecule type" value="Genomic_DNA"/>
</dbReference>
<reference evidence="2" key="1">
    <citation type="thesis" date="2020" institute="ProQuest LLC" country="789 East Eisenhower Parkway, Ann Arbor, MI, USA">
        <title>Comparative Genomics and Chromosome Evolution.</title>
        <authorList>
            <person name="Mudd A.B."/>
        </authorList>
    </citation>
    <scope>NUCLEOTIDE SEQUENCE</scope>
    <source>
        <strain evidence="2">237g6f4</strain>
        <tissue evidence="2">Blood</tissue>
    </source>
</reference>
<evidence type="ECO:0000313" key="2">
    <source>
        <dbReference type="EMBL" id="KAG8578448.1"/>
    </source>
</evidence>
<name>A0AAV7C0L0_ENGPU</name>
<gene>
    <name evidence="2" type="ORF">GDO81_010497</name>
</gene>
<proteinExistence type="predicted"/>
<organism evidence="2 3">
    <name type="scientific">Engystomops pustulosus</name>
    <name type="common">Tungara frog</name>
    <name type="synonym">Physalaemus pustulosus</name>
    <dbReference type="NCBI Taxonomy" id="76066"/>
    <lineage>
        <taxon>Eukaryota</taxon>
        <taxon>Metazoa</taxon>
        <taxon>Chordata</taxon>
        <taxon>Craniata</taxon>
        <taxon>Vertebrata</taxon>
        <taxon>Euteleostomi</taxon>
        <taxon>Amphibia</taxon>
        <taxon>Batrachia</taxon>
        <taxon>Anura</taxon>
        <taxon>Neobatrachia</taxon>
        <taxon>Hyloidea</taxon>
        <taxon>Leptodactylidae</taxon>
        <taxon>Leiuperinae</taxon>
        <taxon>Engystomops</taxon>
    </lineage>
</organism>
<dbReference type="AlphaFoldDB" id="A0AAV7C0L0"/>
<keyword evidence="3" id="KW-1185">Reference proteome</keyword>
<evidence type="ECO:0000256" key="1">
    <source>
        <dbReference type="SAM" id="MobiDB-lite"/>
    </source>
</evidence>
<protein>
    <submittedName>
        <fullName evidence="2">Uncharacterized protein</fullName>
    </submittedName>
</protein>
<dbReference type="Proteomes" id="UP000824782">
    <property type="component" value="Unassembled WGS sequence"/>
</dbReference>
<feature type="region of interest" description="Disordered" evidence="1">
    <location>
        <begin position="1"/>
        <end position="92"/>
    </location>
</feature>
<sequence length="192" mass="19617">MPNSAGGTRDTPDSAGGAGDMPDSAGGALDTLDSAGGARDTPDSAGGARGMPDSAGGARDMPDSAGGARDMPDSAGGARDMPDSAGGARDMPGGLQSGRVCNGGATQCSAPYWSYCSTALVISHRQLNVISQTLTNQDLALPLTLQIRALVSVGRNDYFWLALPVPLFCWRLLLLTLSEQTLPIPLCMILPP</sequence>